<protein>
    <submittedName>
        <fullName evidence="1">Uncharacterized protein</fullName>
    </submittedName>
</protein>
<dbReference type="EMBL" id="NFEM01000071">
    <property type="protein sequence ID" value="OUA02986.1"/>
    <property type="molecule type" value="Genomic_DNA"/>
</dbReference>
<accession>A0A9X6Q3A9</accession>
<reference evidence="1 2" key="1">
    <citation type="submission" date="2016-10" db="EMBL/GenBank/DDBJ databases">
        <title>Comparative genomics of Bacillus thuringiensis reveals a path to pathogens against multiple invertebrate hosts.</title>
        <authorList>
            <person name="Zheng J."/>
            <person name="Gao Q."/>
            <person name="Liu H."/>
            <person name="Peng D."/>
            <person name="Ruan L."/>
            <person name="Sun M."/>
        </authorList>
    </citation>
    <scope>NUCLEOTIDE SEQUENCE [LARGE SCALE GENOMIC DNA]</scope>
    <source>
        <strain evidence="1">HD5</strain>
    </source>
</reference>
<evidence type="ECO:0000313" key="1">
    <source>
        <dbReference type="EMBL" id="OUA02986.1"/>
    </source>
</evidence>
<evidence type="ECO:0000313" key="2">
    <source>
        <dbReference type="Proteomes" id="UP000194551"/>
    </source>
</evidence>
<organism evidence="1 2">
    <name type="scientific">Bacillus thuringiensis</name>
    <dbReference type="NCBI Taxonomy" id="1428"/>
    <lineage>
        <taxon>Bacteria</taxon>
        <taxon>Bacillati</taxon>
        <taxon>Bacillota</taxon>
        <taxon>Bacilli</taxon>
        <taxon>Bacillales</taxon>
        <taxon>Bacillaceae</taxon>
        <taxon>Bacillus</taxon>
        <taxon>Bacillus cereus group</taxon>
    </lineage>
</organism>
<gene>
    <name evidence="1" type="ORF">BK774_14700</name>
</gene>
<sequence>MIIDFAALRIQNGVYIAGAAIEFLNFDDEAKRIYIPYKVASLYINDTEVNSMRKCIKWLLKRLSKEVPEGVTQIIFRSDLPHLIRNRYYRKEIESLTGAEVFIKHVPMLGNKRNEIRLLANDALIRKNSVMGEIK</sequence>
<proteinExistence type="predicted"/>
<dbReference type="AlphaFoldDB" id="A0A9X6Q3A9"/>
<dbReference type="Proteomes" id="UP000194551">
    <property type="component" value="Unassembled WGS sequence"/>
</dbReference>
<comment type="caution">
    <text evidence="1">The sequence shown here is derived from an EMBL/GenBank/DDBJ whole genome shotgun (WGS) entry which is preliminary data.</text>
</comment>
<name>A0A9X6Q3A9_BACTU</name>